<dbReference type="GO" id="GO:0019230">
    <property type="term" value="P:proprioception"/>
    <property type="evidence" value="ECO:0007669"/>
    <property type="project" value="TreeGrafter"/>
</dbReference>
<protein>
    <submittedName>
        <fullName evidence="6">Uncharacterized protein</fullName>
    </submittedName>
</protein>
<reference evidence="6 7" key="1">
    <citation type="submission" date="2016-04" db="EMBL/GenBank/DDBJ databases">
        <title>The genome of Intoshia linei affirms orthonectids as highly simplified spiralians.</title>
        <authorList>
            <person name="Mikhailov K.V."/>
            <person name="Slusarev G.S."/>
            <person name="Nikitin M.A."/>
            <person name="Logacheva M.D."/>
            <person name="Penin A."/>
            <person name="Aleoshin V."/>
            <person name="Panchin Y.V."/>
        </authorList>
    </citation>
    <scope>NUCLEOTIDE SEQUENCE [LARGE SCALE GENOMIC DNA]</scope>
    <source>
        <strain evidence="6">Intl2013</strain>
        <tissue evidence="6">Whole animal</tissue>
    </source>
</reference>
<accession>A0A177AVT9</accession>
<organism evidence="6 7">
    <name type="scientific">Intoshia linei</name>
    <dbReference type="NCBI Taxonomy" id="1819745"/>
    <lineage>
        <taxon>Eukaryota</taxon>
        <taxon>Metazoa</taxon>
        <taxon>Spiralia</taxon>
        <taxon>Lophotrochozoa</taxon>
        <taxon>Mesozoa</taxon>
        <taxon>Orthonectida</taxon>
        <taxon>Rhopaluridae</taxon>
        <taxon>Intoshia</taxon>
    </lineage>
</organism>
<comment type="caution">
    <text evidence="6">The sequence shown here is derived from an EMBL/GenBank/DDBJ whole genome shotgun (WGS) entry which is preliminary data.</text>
</comment>
<evidence type="ECO:0000256" key="4">
    <source>
        <dbReference type="ARBA" id="ARBA00023136"/>
    </source>
</evidence>
<dbReference type="Pfam" id="PF15795">
    <property type="entry name" value="Spec3"/>
    <property type="match status" value="1"/>
</dbReference>
<dbReference type="InterPro" id="IPR026673">
    <property type="entry name" value="SPEC3/Stum"/>
</dbReference>
<evidence type="ECO:0000313" key="7">
    <source>
        <dbReference type="Proteomes" id="UP000078046"/>
    </source>
</evidence>
<dbReference type="PANTHER" id="PTHR21676:SF6">
    <property type="entry name" value="PROTEIN STUM"/>
    <property type="match status" value="1"/>
</dbReference>
<keyword evidence="7" id="KW-1185">Reference proteome</keyword>
<dbReference type="GO" id="GO:0042330">
    <property type="term" value="P:taxis"/>
    <property type="evidence" value="ECO:0007669"/>
    <property type="project" value="TreeGrafter"/>
</dbReference>
<feature type="transmembrane region" description="Helical" evidence="5">
    <location>
        <begin position="149"/>
        <end position="171"/>
    </location>
</feature>
<evidence type="ECO:0000313" key="6">
    <source>
        <dbReference type="EMBL" id="OAF66106.1"/>
    </source>
</evidence>
<dbReference type="AlphaFoldDB" id="A0A177AVT9"/>
<dbReference type="PANTHER" id="PTHR21676">
    <property type="entry name" value="PROTEIN STUM"/>
    <property type="match status" value="1"/>
</dbReference>
<proteinExistence type="predicted"/>
<evidence type="ECO:0000256" key="5">
    <source>
        <dbReference type="SAM" id="Phobius"/>
    </source>
</evidence>
<dbReference type="Proteomes" id="UP000078046">
    <property type="component" value="Unassembled WGS sequence"/>
</dbReference>
<gene>
    <name evidence="6" type="ORF">A3Q56_06187</name>
</gene>
<evidence type="ECO:0000256" key="3">
    <source>
        <dbReference type="ARBA" id="ARBA00022989"/>
    </source>
</evidence>
<sequence>MSRHTSINSRRSSILITNSQRRWSRIYDNIDDRRISNVSVLSASENVISSERRGSTLSVESRIGQSTSNINEQINMPGSDSEVNEEIIDSIRNEKLMVRAIPYMSLPMASIFFILNVIIPGSGTIACGISLFCCGTVRLGTEVHGGEGLVYEAFFINISIGIFQFLTVPMMEKHNEIKRHKRERELKLNTIAALKNSIKIPI</sequence>
<comment type="subcellular location">
    <subcellularLocation>
        <location evidence="1">Membrane</location>
        <topology evidence="1">Multi-pass membrane protein</topology>
    </subcellularLocation>
</comment>
<keyword evidence="2 5" id="KW-0812">Transmembrane</keyword>
<dbReference type="GO" id="GO:0050954">
    <property type="term" value="P:sensory perception of mechanical stimulus"/>
    <property type="evidence" value="ECO:0007669"/>
    <property type="project" value="TreeGrafter"/>
</dbReference>
<evidence type="ECO:0000256" key="1">
    <source>
        <dbReference type="ARBA" id="ARBA00004141"/>
    </source>
</evidence>
<dbReference type="GO" id="GO:0071683">
    <property type="term" value="C:sensory dendrite"/>
    <property type="evidence" value="ECO:0007669"/>
    <property type="project" value="TreeGrafter"/>
</dbReference>
<evidence type="ECO:0000256" key="2">
    <source>
        <dbReference type="ARBA" id="ARBA00022692"/>
    </source>
</evidence>
<dbReference type="GO" id="GO:0016020">
    <property type="term" value="C:membrane"/>
    <property type="evidence" value="ECO:0007669"/>
    <property type="project" value="UniProtKB-SubCell"/>
</dbReference>
<keyword evidence="4 5" id="KW-0472">Membrane</keyword>
<name>A0A177AVT9_9BILA</name>
<dbReference type="OrthoDB" id="361532at2759"/>
<keyword evidence="3 5" id="KW-1133">Transmembrane helix</keyword>
<dbReference type="EMBL" id="LWCA01001036">
    <property type="protein sequence ID" value="OAF66106.1"/>
    <property type="molecule type" value="Genomic_DNA"/>
</dbReference>